<proteinExistence type="predicted"/>
<evidence type="ECO:0000313" key="2">
    <source>
        <dbReference type="Proteomes" id="UP001430953"/>
    </source>
</evidence>
<dbReference type="AlphaFoldDB" id="A0AAW2GFW5"/>
<accession>A0AAW2GFW5</accession>
<keyword evidence="2" id="KW-1185">Reference proteome</keyword>
<comment type="caution">
    <text evidence="1">The sequence shown here is derived from an EMBL/GenBank/DDBJ whole genome shotgun (WGS) entry which is preliminary data.</text>
</comment>
<sequence>MRILNSYHLYQHSAASIRRSHVFFYSIYFNYKHFGNSAKYIGALFFHIKILKRDHRLNSTTPLMLMQIGESHVFFFLFVRTTVDFISDIARSITKLLIKKPFFPDYAQERTDLTWINSVSTLRANVYPRNLENESNPRKSIKKMARREFISTELLCLPAIRKRDSQPCRFPNPATIRTGSRKIPVTNAEQRRAKENLCICIWHVQQTFEVEKNDLIHYDASITKLFLHGYEIARSVRGR</sequence>
<dbReference type="EMBL" id="JADYXP020000004">
    <property type="protein sequence ID" value="KAL0125317.1"/>
    <property type="molecule type" value="Genomic_DNA"/>
</dbReference>
<organism evidence="1 2">
    <name type="scientific">Cardiocondyla obscurior</name>
    <dbReference type="NCBI Taxonomy" id="286306"/>
    <lineage>
        <taxon>Eukaryota</taxon>
        <taxon>Metazoa</taxon>
        <taxon>Ecdysozoa</taxon>
        <taxon>Arthropoda</taxon>
        <taxon>Hexapoda</taxon>
        <taxon>Insecta</taxon>
        <taxon>Pterygota</taxon>
        <taxon>Neoptera</taxon>
        <taxon>Endopterygota</taxon>
        <taxon>Hymenoptera</taxon>
        <taxon>Apocrita</taxon>
        <taxon>Aculeata</taxon>
        <taxon>Formicoidea</taxon>
        <taxon>Formicidae</taxon>
        <taxon>Myrmicinae</taxon>
        <taxon>Cardiocondyla</taxon>
    </lineage>
</organism>
<evidence type="ECO:0000313" key="1">
    <source>
        <dbReference type="EMBL" id="KAL0125317.1"/>
    </source>
</evidence>
<name>A0AAW2GFW5_9HYME</name>
<protein>
    <submittedName>
        <fullName evidence="1">Uncharacterized protein</fullName>
    </submittedName>
</protein>
<dbReference type="Proteomes" id="UP001430953">
    <property type="component" value="Unassembled WGS sequence"/>
</dbReference>
<gene>
    <name evidence="1" type="ORF">PUN28_004446</name>
</gene>
<reference evidence="1 2" key="1">
    <citation type="submission" date="2023-03" db="EMBL/GenBank/DDBJ databases">
        <title>High recombination rates correlate with genetic variation in Cardiocondyla obscurior ants.</title>
        <authorList>
            <person name="Errbii M."/>
        </authorList>
    </citation>
    <scope>NUCLEOTIDE SEQUENCE [LARGE SCALE GENOMIC DNA]</scope>
    <source>
        <strain evidence="1">Alpha-2009</strain>
        <tissue evidence="1">Whole body</tissue>
    </source>
</reference>